<dbReference type="Pfam" id="PF01636">
    <property type="entry name" value="APH"/>
    <property type="match status" value="1"/>
</dbReference>
<dbReference type="InterPro" id="IPR051678">
    <property type="entry name" value="AGP_Transferase"/>
</dbReference>
<dbReference type="eggNOG" id="ENOG502SKQE">
    <property type="taxonomic scope" value="Eukaryota"/>
</dbReference>
<accession>T5AM16</accession>
<dbReference type="PANTHER" id="PTHR21310:SF37">
    <property type="entry name" value="AMINOGLYCOSIDE PHOSPHOTRANSFERASE DOMAIN-CONTAINING PROTEIN"/>
    <property type="match status" value="1"/>
</dbReference>
<proteinExistence type="predicted"/>
<dbReference type="Proteomes" id="UP000019374">
    <property type="component" value="Unassembled WGS sequence"/>
</dbReference>
<dbReference type="InterPro" id="IPR002575">
    <property type="entry name" value="Aminoglycoside_PTrfase"/>
</dbReference>
<evidence type="ECO:0000259" key="1">
    <source>
        <dbReference type="Pfam" id="PF01636"/>
    </source>
</evidence>
<dbReference type="AlphaFoldDB" id="T5AM16"/>
<gene>
    <name evidence="2" type="ORF">OCS_00689</name>
</gene>
<keyword evidence="2" id="KW-0808">Transferase</keyword>
<name>T5AM16_OPHSC</name>
<dbReference type="GO" id="GO:0016740">
    <property type="term" value="F:transferase activity"/>
    <property type="evidence" value="ECO:0007669"/>
    <property type="project" value="UniProtKB-KW"/>
</dbReference>
<evidence type="ECO:0000313" key="2">
    <source>
        <dbReference type="EMBL" id="EQL03609.1"/>
    </source>
</evidence>
<dbReference type="EMBL" id="KE652202">
    <property type="protein sequence ID" value="EQL03609.1"/>
    <property type="molecule type" value="Genomic_DNA"/>
</dbReference>
<dbReference type="Gene3D" id="3.90.1200.10">
    <property type="match status" value="1"/>
</dbReference>
<evidence type="ECO:0000313" key="3">
    <source>
        <dbReference type="Proteomes" id="UP000019374"/>
    </source>
</evidence>
<dbReference type="SUPFAM" id="SSF56112">
    <property type="entry name" value="Protein kinase-like (PK-like)"/>
    <property type="match status" value="1"/>
</dbReference>
<organism evidence="2 3">
    <name type="scientific">Ophiocordyceps sinensis (strain Co18 / CGMCC 3.14243)</name>
    <name type="common">Yarsagumba caterpillar fungus</name>
    <name type="synonym">Hirsutella sinensis</name>
    <dbReference type="NCBI Taxonomy" id="911162"/>
    <lineage>
        <taxon>Eukaryota</taxon>
        <taxon>Fungi</taxon>
        <taxon>Dikarya</taxon>
        <taxon>Ascomycota</taxon>
        <taxon>Pezizomycotina</taxon>
        <taxon>Sordariomycetes</taxon>
        <taxon>Hypocreomycetidae</taxon>
        <taxon>Hypocreales</taxon>
        <taxon>Ophiocordycipitaceae</taxon>
        <taxon>Ophiocordyceps</taxon>
    </lineage>
</organism>
<dbReference type="InterPro" id="IPR011009">
    <property type="entry name" value="Kinase-like_dom_sf"/>
</dbReference>
<reference evidence="2 3" key="1">
    <citation type="journal article" date="2013" name="Chin. Sci. Bull.">
        <title>Genome survey uncovers the secrets of sex and lifestyle in caterpillar fungus.</title>
        <authorList>
            <person name="Hu X."/>
            <person name="Zhang Y."/>
            <person name="Xiao G."/>
            <person name="Zheng P."/>
            <person name="Xia Y."/>
            <person name="Zhang X."/>
            <person name="St Leger R.J."/>
            <person name="Liu X."/>
            <person name="Wang C."/>
        </authorList>
    </citation>
    <scope>NUCLEOTIDE SEQUENCE [LARGE SCALE GENOMIC DNA]</scope>
    <source>
        <strain evidence="3">Co18 / CGMCC 3.14243</strain>
        <tissue evidence="2">Fruit-body</tissue>
    </source>
</reference>
<dbReference type="OrthoDB" id="5412996at2759"/>
<sequence length="431" mass="49738">MDWDHLAEEQSQRLFASWLRILFKASPALPLRLAQKHRPEAEAREASSPVTGSFNICTMVTFEDGFKAIVRFPILGRSRFRVEKTNDELLVMQYLTPRTNIPIPKILGAGAWDCGTYIVSTFVEGTLLSKCLPHPAGQTSGLSPDVSSSELSRAYRAMADIMLELHRLPFPRIGAIVNVSRQWKVGKRPLTLNMNELVRVGNYPPSDFSQSSFQTASEYFQELARQQYLHLQYQRNDAITDKHDCRKMYIARCLFRKIAKQIPTKKGPFRLYCDDFRPANVIVSSDFTVKAVIDWEFTYIAPVEFSHAAPWWLLFESPEAWDSDLSQFLHRYRPRLELFLTEMKACEDERIRSGILEESERLSEPMARSLTNGMFWLCLAARKSFMFDDIYWAFLDEKFFGPLGTLEGRLSLLSDEERNGLDGFVELKMHR</sequence>
<dbReference type="HOGENOM" id="CLU_028906_4_1_1"/>
<feature type="domain" description="Aminoglycoside phosphotransferase" evidence="1">
    <location>
        <begin position="82"/>
        <end position="338"/>
    </location>
</feature>
<protein>
    <submittedName>
        <fullName evidence="2">Phosphotransferase enzyme family protein</fullName>
    </submittedName>
</protein>
<dbReference type="PANTHER" id="PTHR21310">
    <property type="entry name" value="AMINOGLYCOSIDE PHOSPHOTRANSFERASE-RELATED-RELATED"/>
    <property type="match status" value="1"/>
</dbReference>